<reference evidence="2 3" key="1">
    <citation type="submission" date="2019-01" db="EMBL/GenBank/DDBJ databases">
        <title>Chengkuizengella sp. nov., isolated from deep-sea sediment of East Pacific Ocean.</title>
        <authorList>
            <person name="Yang J."/>
            <person name="Lai Q."/>
            <person name="Shao Z."/>
        </authorList>
    </citation>
    <scope>NUCLEOTIDE SEQUENCE [LARGE SCALE GENOMIC DNA]</scope>
    <source>
        <strain evidence="2 3">YPA3-1-1</strain>
    </source>
</reference>
<dbReference type="GO" id="GO:0006269">
    <property type="term" value="P:DNA replication, synthesis of primer"/>
    <property type="evidence" value="ECO:0007669"/>
    <property type="project" value="TreeGrafter"/>
</dbReference>
<evidence type="ECO:0000259" key="1">
    <source>
        <dbReference type="Pfam" id="PF13662"/>
    </source>
</evidence>
<dbReference type="EMBL" id="SIJB01000049">
    <property type="protein sequence ID" value="NBI31005.1"/>
    <property type="molecule type" value="Genomic_DNA"/>
</dbReference>
<evidence type="ECO:0000313" key="3">
    <source>
        <dbReference type="Proteomes" id="UP000448943"/>
    </source>
</evidence>
<dbReference type="CDD" id="cd03364">
    <property type="entry name" value="TOPRIM_DnaG_primases"/>
    <property type="match status" value="1"/>
</dbReference>
<dbReference type="SUPFAM" id="SSF56731">
    <property type="entry name" value="DNA primase core"/>
    <property type="match status" value="1"/>
</dbReference>
<feature type="domain" description="Toprim" evidence="1">
    <location>
        <begin position="242"/>
        <end position="296"/>
    </location>
</feature>
<dbReference type="AlphaFoldDB" id="A0A6N9Q7W3"/>
<gene>
    <name evidence="2" type="ORF">ERL59_18805</name>
</gene>
<dbReference type="InterPro" id="IPR050219">
    <property type="entry name" value="DnaG_primase"/>
</dbReference>
<keyword evidence="3" id="KW-1185">Reference proteome</keyword>
<protein>
    <submittedName>
        <fullName evidence="2">Toprim domain-containing protein</fullName>
    </submittedName>
</protein>
<dbReference type="RefSeq" id="WP_160647821.1">
    <property type="nucleotide sequence ID" value="NZ_SIJB01000049.1"/>
</dbReference>
<sequence>MNDLKEIKKQIYEDGRIEEILHALECENIRCEQQGDLFVAQLPDRFGSDHTRSVQVKNTEGLQIDIRSRGVSGDIYALVSYIIYGKKSNDEFKANLSNSKQWILKACGYNADSFTPKKQHNVWLKNIRKKRAKKYTVIQENKVISENVKKQYTMNPYKGWIDEGINFEIQKIFEVGFHLNSQRVVTMVRNSKGELIGVKGRYVGKNEVTQRQQKYLYLHRMNKSLELFNLHNAIPYIKESKQVILFEGYKSVMKSWQFGYRNCVSVEGDQVSEHQVKLLKELGLGIEVIFAFDKDRTVGYIKDLAKKIKNRKISCVIDKGDILNDKDSPVDKGCDNWHNLFKDRYRLFDRFR</sequence>
<proteinExistence type="predicted"/>
<organism evidence="2 3">
    <name type="scientific">Chengkuizengella marina</name>
    <dbReference type="NCBI Taxonomy" id="2507566"/>
    <lineage>
        <taxon>Bacteria</taxon>
        <taxon>Bacillati</taxon>
        <taxon>Bacillota</taxon>
        <taxon>Bacilli</taxon>
        <taxon>Bacillales</taxon>
        <taxon>Paenibacillaceae</taxon>
        <taxon>Chengkuizengella</taxon>
    </lineage>
</organism>
<name>A0A6N9Q7W3_9BACL</name>
<dbReference type="Proteomes" id="UP000448943">
    <property type="component" value="Unassembled WGS sequence"/>
</dbReference>
<dbReference type="OrthoDB" id="2327166at2"/>
<dbReference type="GO" id="GO:0005737">
    <property type="term" value="C:cytoplasm"/>
    <property type="evidence" value="ECO:0007669"/>
    <property type="project" value="TreeGrafter"/>
</dbReference>
<dbReference type="PANTHER" id="PTHR30313">
    <property type="entry name" value="DNA PRIMASE"/>
    <property type="match status" value="1"/>
</dbReference>
<dbReference type="Gene3D" id="3.40.1360.10">
    <property type="match status" value="1"/>
</dbReference>
<dbReference type="InterPro" id="IPR006171">
    <property type="entry name" value="TOPRIM_dom"/>
</dbReference>
<dbReference type="PANTHER" id="PTHR30313:SF2">
    <property type="entry name" value="DNA PRIMASE"/>
    <property type="match status" value="1"/>
</dbReference>
<dbReference type="InterPro" id="IPR034151">
    <property type="entry name" value="TOPRIM_DnaG_bac"/>
</dbReference>
<comment type="caution">
    <text evidence="2">The sequence shown here is derived from an EMBL/GenBank/DDBJ whole genome shotgun (WGS) entry which is preliminary data.</text>
</comment>
<evidence type="ECO:0000313" key="2">
    <source>
        <dbReference type="EMBL" id="NBI31005.1"/>
    </source>
</evidence>
<accession>A0A6N9Q7W3</accession>
<dbReference type="Pfam" id="PF13662">
    <property type="entry name" value="Toprim_4"/>
    <property type="match status" value="1"/>
</dbReference>